<organism evidence="8 9">
    <name type="scientific">Helobdella robusta</name>
    <name type="common">Californian leech</name>
    <dbReference type="NCBI Taxonomy" id="6412"/>
    <lineage>
        <taxon>Eukaryota</taxon>
        <taxon>Metazoa</taxon>
        <taxon>Spiralia</taxon>
        <taxon>Lophotrochozoa</taxon>
        <taxon>Annelida</taxon>
        <taxon>Clitellata</taxon>
        <taxon>Hirudinea</taxon>
        <taxon>Rhynchobdellida</taxon>
        <taxon>Glossiphoniidae</taxon>
        <taxon>Helobdella</taxon>
    </lineage>
</organism>
<accession>T1EH54</accession>
<dbReference type="PANTHER" id="PTHR24379">
    <property type="entry name" value="KRAB AND ZINC FINGER DOMAIN-CONTAINING"/>
    <property type="match status" value="1"/>
</dbReference>
<dbReference type="HOGENOM" id="CLU_002678_42_16_1"/>
<dbReference type="EMBL" id="KB097731">
    <property type="protein sequence ID" value="ESN91041.1"/>
    <property type="molecule type" value="Genomic_DNA"/>
</dbReference>
<evidence type="ECO:0000256" key="4">
    <source>
        <dbReference type="ARBA" id="ARBA00022833"/>
    </source>
</evidence>
<dbReference type="PROSITE" id="PS50157">
    <property type="entry name" value="ZINC_FINGER_C2H2_2"/>
    <property type="match status" value="3"/>
</dbReference>
<dbReference type="CTD" id="20195904"/>
<dbReference type="SUPFAM" id="SSF57667">
    <property type="entry name" value="beta-beta-alpha zinc fingers"/>
    <property type="match status" value="2"/>
</dbReference>
<dbReference type="OrthoDB" id="9978265at2759"/>
<keyword evidence="2" id="KW-0677">Repeat</keyword>
<dbReference type="FunFam" id="3.30.160.60:FF:002872">
    <property type="entry name" value="Trade embargo"/>
    <property type="match status" value="1"/>
</dbReference>
<feature type="domain" description="C2H2-type" evidence="6">
    <location>
        <begin position="63"/>
        <end position="90"/>
    </location>
</feature>
<reference evidence="7 9" key="2">
    <citation type="journal article" date="2013" name="Nature">
        <title>Insights into bilaterian evolution from three spiralian genomes.</title>
        <authorList>
            <person name="Simakov O."/>
            <person name="Marletaz F."/>
            <person name="Cho S.J."/>
            <person name="Edsinger-Gonzales E."/>
            <person name="Havlak P."/>
            <person name="Hellsten U."/>
            <person name="Kuo D.H."/>
            <person name="Larsson T."/>
            <person name="Lv J."/>
            <person name="Arendt D."/>
            <person name="Savage R."/>
            <person name="Osoegawa K."/>
            <person name="de Jong P."/>
            <person name="Grimwood J."/>
            <person name="Chapman J.A."/>
            <person name="Shapiro H."/>
            <person name="Aerts A."/>
            <person name="Otillar R.P."/>
            <person name="Terry A.Y."/>
            <person name="Boore J.L."/>
            <person name="Grigoriev I.V."/>
            <person name="Lindberg D.R."/>
            <person name="Seaver E.C."/>
            <person name="Weisblat D.A."/>
            <person name="Putnam N.H."/>
            <person name="Rokhsar D.S."/>
        </authorList>
    </citation>
    <scope>NUCLEOTIDE SEQUENCE</scope>
</reference>
<dbReference type="GO" id="GO:0008270">
    <property type="term" value="F:zinc ion binding"/>
    <property type="evidence" value="ECO:0007669"/>
    <property type="project" value="UniProtKB-KW"/>
</dbReference>
<dbReference type="Gene3D" id="3.30.160.60">
    <property type="entry name" value="Classic Zinc Finger"/>
    <property type="match status" value="2"/>
</dbReference>
<dbReference type="RefSeq" id="XP_009030903.1">
    <property type="nucleotide sequence ID" value="XM_009032655.1"/>
</dbReference>
<dbReference type="InterPro" id="IPR036236">
    <property type="entry name" value="Znf_C2H2_sf"/>
</dbReference>
<evidence type="ECO:0000313" key="8">
    <source>
        <dbReference type="EnsemblMetazoa" id="HelroP125297"/>
    </source>
</evidence>
<evidence type="ECO:0000256" key="3">
    <source>
        <dbReference type="ARBA" id="ARBA00022771"/>
    </source>
</evidence>
<evidence type="ECO:0000256" key="5">
    <source>
        <dbReference type="PROSITE-ProRule" id="PRU00042"/>
    </source>
</evidence>
<proteinExistence type="predicted"/>
<dbReference type="EnsemblMetazoa" id="HelroT125297">
    <property type="protein sequence ID" value="HelroP125297"/>
    <property type="gene ID" value="HelroG125297"/>
</dbReference>
<keyword evidence="1" id="KW-0479">Metal-binding</keyword>
<dbReference type="PANTHER" id="PTHR24379:SF121">
    <property type="entry name" value="C2H2-TYPE DOMAIN-CONTAINING PROTEIN"/>
    <property type="match status" value="1"/>
</dbReference>
<dbReference type="SMART" id="SM00355">
    <property type="entry name" value="ZnF_C2H2"/>
    <property type="match status" value="4"/>
</dbReference>
<evidence type="ECO:0000313" key="9">
    <source>
        <dbReference type="Proteomes" id="UP000015101"/>
    </source>
</evidence>
<name>T1EH54_HELRO</name>
<dbReference type="EMBL" id="AMQM01008168">
    <property type="status" value="NOT_ANNOTATED_CDS"/>
    <property type="molecule type" value="Genomic_DNA"/>
</dbReference>
<keyword evidence="4" id="KW-0862">Zinc</keyword>
<dbReference type="Proteomes" id="UP000015101">
    <property type="component" value="Unassembled WGS sequence"/>
</dbReference>
<feature type="domain" description="C2H2-type" evidence="6">
    <location>
        <begin position="1"/>
        <end position="28"/>
    </location>
</feature>
<dbReference type="OMA" id="NKPRNHI"/>
<dbReference type="Pfam" id="PF00096">
    <property type="entry name" value="zf-C2H2"/>
    <property type="match status" value="2"/>
</dbReference>
<evidence type="ECO:0000256" key="1">
    <source>
        <dbReference type="ARBA" id="ARBA00022723"/>
    </source>
</evidence>
<protein>
    <recommendedName>
        <fullName evidence="6">C2H2-type domain-containing protein</fullName>
    </recommendedName>
</protein>
<sequence>FQCKTCHKKLSSAYSLKQHTRKHTGDWLVDIYKCKKCLYAVKSKKLLEEHIKNRHNPNKPRNHICDVCGKGFIVCNQLKRHLLMHTGQKDFRCPYCSYATYVSHNLKKHCMNRHA</sequence>
<dbReference type="InterPro" id="IPR013087">
    <property type="entry name" value="Znf_C2H2_type"/>
</dbReference>
<evidence type="ECO:0000313" key="7">
    <source>
        <dbReference type="EMBL" id="ESN91041.1"/>
    </source>
</evidence>
<gene>
    <name evidence="8" type="primary">20195904</name>
    <name evidence="7" type="ORF">HELRODRAFT_125297</name>
</gene>
<keyword evidence="3 5" id="KW-0863">Zinc-finger</keyword>
<dbReference type="InParanoid" id="T1EH54"/>
<reference evidence="9" key="1">
    <citation type="submission" date="2012-12" db="EMBL/GenBank/DDBJ databases">
        <authorList>
            <person name="Hellsten U."/>
            <person name="Grimwood J."/>
            <person name="Chapman J.A."/>
            <person name="Shapiro H."/>
            <person name="Aerts A."/>
            <person name="Otillar R.P."/>
            <person name="Terry A.Y."/>
            <person name="Boore J.L."/>
            <person name="Simakov O."/>
            <person name="Marletaz F."/>
            <person name="Cho S.-J."/>
            <person name="Edsinger-Gonzales E."/>
            <person name="Havlak P."/>
            <person name="Kuo D.-H."/>
            <person name="Larsson T."/>
            <person name="Lv J."/>
            <person name="Arendt D."/>
            <person name="Savage R."/>
            <person name="Osoegawa K."/>
            <person name="de Jong P."/>
            <person name="Lindberg D.R."/>
            <person name="Seaver E.C."/>
            <person name="Weisblat D.A."/>
            <person name="Putnam N.H."/>
            <person name="Grigoriev I.V."/>
            <person name="Rokhsar D.S."/>
        </authorList>
    </citation>
    <scope>NUCLEOTIDE SEQUENCE</scope>
</reference>
<dbReference type="eggNOG" id="KOG1721">
    <property type="taxonomic scope" value="Eukaryota"/>
</dbReference>
<dbReference type="KEGG" id="hro:HELRODRAFT_125297"/>
<dbReference type="PROSITE" id="PS00028">
    <property type="entry name" value="ZINC_FINGER_C2H2_1"/>
    <property type="match status" value="3"/>
</dbReference>
<reference evidence="8" key="3">
    <citation type="submission" date="2015-06" db="UniProtKB">
        <authorList>
            <consortium name="EnsemblMetazoa"/>
        </authorList>
    </citation>
    <scope>IDENTIFICATION</scope>
</reference>
<keyword evidence="9" id="KW-1185">Reference proteome</keyword>
<evidence type="ECO:0000256" key="2">
    <source>
        <dbReference type="ARBA" id="ARBA00022737"/>
    </source>
</evidence>
<feature type="domain" description="C2H2-type" evidence="6">
    <location>
        <begin position="32"/>
        <end position="60"/>
    </location>
</feature>
<dbReference type="AlphaFoldDB" id="T1EH54"/>
<dbReference type="GeneID" id="20195904"/>
<evidence type="ECO:0000259" key="6">
    <source>
        <dbReference type="PROSITE" id="PS50157"/>
    </source>
</evidence>